<name>A0ACC0CJ14_9PEZI</name>
<organism evidence="1 2">
    <name type="scientific">Hypoxylon rubiginosum</name>
    <dbReference type="NCBI Taxonomy" id="110542"/>
    <lineage>
        <taxon>Eukaryota</taxon>
        <taxon>Fungi</taxon>
        <taxon>Dikarya</taxon>
        <taxon>Ascomycota</taxon>
        <taxon>Pezizomycotina</taxon>
        <taxon>Sordariomycetes</taxon>
        <taxon>Xylariomycetidae</taxon>
        <taxon>Xylariales</taxon>
        <taxon>Hypoxylaceae</taxon>
        <taxon>Hypoxylon</taxon>
    </lineage>
</organism>
<evidence type="ECO:0000313" key="1">
    <source>
        <dbReference type="EMBL" id="KAI6080337.1"/>
    </source>
</evidence>
<accession>A0ACC0CJ14</accession>
<gene>
    <name evidence="1" type="ORF">F4821DRAFT_273906</name>
</gene>
<proteinExistence type="predicted"/>
<sequence length="349" mass="40548">MSHQQDIPTQQNLRDKRVAHIESLEQHITALDTELQDLRQTCYSLRRENEILRGRQEHIQQIVASWTHEKSRELGDDAADVSPISDRAERHPSFTGVHSSHETNDAEHISPTQPIALQIPSENALVAAAPIISCRSLEELSLPPWYLTPIHFDGDLIFTDTFAQCFNRSDLVRAAPETPQPIDFLYGSRSNFLANVLHDTTRKWPCRDPERLAICWLMYPLLKWLLEPSETRYSRLRSFQTPVSEQLHHPHPYFVDFILWPQLRANLIRHEGTYDPQDVAGMLCCCLKVRWPWNKCILEPTDDGKFLVHADFFDAFNKLEGWGLTKEFMDRYPVLVEGLDRASIYYEVY</sequence>
<evidence type="ECO:0000313" key="2">
    <source>
        <dbReference type="Proteomes" id="UP001497680"/>
    </source>
</evidence>
<keyword evidence="2" id="KW-1185">Reference proteome</keyword>
<dbReference type="Proteomes" id="UP001497680">
    <property type="component" value="Unassembled WGS sequence"/>
</dbReference>
<protein>
    <submittedName>
        <fullName evidence="1">Uncharacterized protein</fullName>
    </submittedName>
</protein>
<comment type="caution">
    <text evidence="1">The sequence shown here is derived from an EMBL/GenBank/DDBJ whole genome shotgun (WGS) entry which is preliminary data.</text>
</comment>
<reference evidence="1 2" key="1">
    <citation type="journal article" date="2022" name="New Phytol.">
        <title>Ecological generalism drives hyperdiversity of secondary metabolite gene clusters in xylarialean endophytes.</title>
        <authorList>
            <person name="Franco M.E.E."/>
            <person name="Wisecaver J.H."/>
            <person name="Arnold A.E."/>
            <person name="Ju Y.M."/>
            <person name="Slot J.C."/>
            <person name="Ahrendt S."/>
            <person name="Moore L.P."/>
            <person name="Eastman K.E."/>
            <person name="Scott K."/>
            <person name="Konkel Z."/>
            <person name="Mondo S.J."/>
            <person name="Kuo A."/>
            <person name="Hayes R.D."/>
            <person name="Haridas S."/>
            <person name="Andreopoulos B."/>
            <person name="Riley R."/>
            <person name="LaButti K."/>
            <person name="Pangilinan J."/>
            <person name="Lipzen A."/>
            <person name="Amirebrahimi M."/>
            <person name="Yan J."/>
            <person name="Adam C."/>
            <person name="Keymanesh K."/>
            <person name="Ng V."/>
            <person name="Louie K."/>
            <person name="Northen T."/>
            <person name="Drula E."/>
            <person name="Henrissat B."/>
            <person name="Hsieh H.M."/>
            <person name="Youens-Clark K."/>
            <person name="Lutzoni F."/>
            <person name="Miadlikowska J."/>
            <person name="Eastwood D.C."/>
            <person name="Hamelin R.C."/>
            <person name="Grigoriev I.V."/>
            <person name="U'Ren J.M."/>
        </authorList>
    </citation>
    <scope>NUCLEOTIDE SEQUENCE [LARGE SCALE GENOMIC DNA]</scope>
    <source>
        <strain evidence="1 2">ER1909</strain>
    </source>
</reference>
<dbReference type="EMBL" id="MU394453">
    <property type="protein sequence ID" value="KAI6080337.1"/>
    <property type="molecule type" value="Genomic_DNA"/>
</dbReference>